<dbReference type="AlphaFoldDB" id="A0A1H3W2V8"/>
<reference evidence="1 2" key="1">
    <citation type="submission" date="2016-10" db="EMBL/GenBank/DDBJ databases">
        <authorList>
            <person name="de Groot N.N."/>
        </authorList>
    </citation>
    <scope>NUCLEOTIDE SEQUENCE [LARGE SCALE GENOMIC DNA]</scope>
    <source>
        <strain evidence="1 2">DSM 23842</strain>
    </source>
</reference>
<dbReference type="Proteomes" id="UP000198846">
    <property type="component" value="Unassembled WGS sequence"/>
</dbReference>
<evidence type="ECO:0008006" key="3">
    <source>
        <dbReference type="Google" id="ProtNLM"/>
    </source>
</evidence>
<dbReference type="STRING" id="283786.SAMN04487990_102194"/>
<dbReference type="EMBL" id="FNQK01000002">
    <property type="protein sequence ID" value="SDZ81369.1"/>
    <property type="molecule type" value="Genomic_DNA"/>
</dbReference>
<evidence type="ECO:0000313" key="1">
    <source>
        <dbReference type="EMBL" id="SDZ81369.1"/>
    </source>
</evidence>
<organism evidence="1 2">
    <name type="scientific">Bizionia paragorgiae</name>
    <dbReference type="NCBI Taxonomy" id="283786"/>
    <lineage>
        <taxon>Bacteria</taxon>
        <taxon>Pseudomonadati</taxon>
        <taxon>Bacteroidota</taxon>
        <taxon>Flavobacteriia</taxon>
        <taxon>Flavobacteriales</taxon>
        <taxon>Flavobacteriaceae</taxon>
        <taxon>Bizionia</taxon>
    </lineage>
</organism>
<gene>
    <name evidence="1" type="ORF">SAMN04487990_102194</name>
</gene>
<sequence>MIRKGLLVIAVVLITLSCKDGNKKGHRVIPESSGPLNTVAVVIENEKWEGRLGQAVRNVLAAPIDGLPQDEPLFSLKQIPPHVFTGFSRINRDIIKIELGEAGVTIQDNVYARPQKFIVVSGANIQEIEEQLQANAQTIVKAFKVEEIAEKQRRIRKSLFPATSLKKKLGVDIQYSTAYRISKDEDNFFWMRKDIPTGYTNLLVYDIPLNSLKDKDSLVSRIVKIRDSIGQKYIPGPTDGSYMITEKAYAPHLFETTLDNKPAWEVKGLWEVQNAFMSGPFITYIIEDKDNNRYVVAEGFAYAPSIEKREHVFELEAMIKSIKID</sequence>
<dbReference type="InterPro" id="IPR032286">
    <property type="entry name" value="DUF4837"/>
</dbReference>
<evidence type="ECO:0000313" key="2">
    <source>
        <dbReference type="Proteomes" id="UP000198846"/>
    </source>
</evidence>
<protein>
    <recommendedName>
        <fullName evidence="3">DUF4837 domain-containing protein</fullName>
    </recommendedName>
</protein>
<accession>A0A1H3W2V8</accession>
<dbReference type="RefSeq" id="WP_245705849.1">
    <property type="nucleotide sequence ID" value="NZ_FNQK01000002.1"/>
</dbReference>
<name>A0A1H3W2V8_BIZPA</name>
<dbReference type="PROSITE" id="PS51257">
    <property type="entry name" value="PROKAR_LIPOPROTEIN"/>
    <property type="match status" value="1"/>
</dbReference>
<proteinExistence type="predicted"/>
<keyword evidence="2" id="KW-1185">Reference proteome</keyword>
<dbReference type="Pfam" id="PF16125">
    <property type="entry name" value="DUF4837"/>
    <property type="match status" value="1"/>
</dbReference>